<feature type="domain" description="EAL" evidence="2">
    <location>
        <begin position="374"/>
        <end position="624"/>
    </location>
</feature>
<dbReference type="EMBL" id="JAMXQS010000007">
    <property type="protein sequence ID" value="MCO6051008.1"/>
    <property type="molecule type" value="Genomic_DNA"/>
</dbReference>
<dbReference type="InterPro" id="IPR035919">
    <property type="entry name" value="EAL_sf"/>
</dbReference>
<dbReference type="SUPFAM" id="SSF141868">
    <property type="entry name" value="EAL domain-like"/>
    <property type="match status" value="1"/>
</dbReference>
<dbReference type="SMART" id="SM00052">
    <property type="entry name" value="EAL"/>
    <property type="match status" value="1"/>
</dbReference>
<keyword evidence="1" id="KW-0812">Transmembrane</keyword>
<dbReference type="InterPro" id="IPR029787">
    <property type="entry name" value="Nucleotide_cyclase"/>
</dbReference>
<dbReference type="Gene3D" id="3.30.70.270">
    <property type="match status" value="1"/>
</dbReference>
<evidence type="ECO:0000259" key="3">
    <source>
        <dbReference type="PROSITE" id="PS50887"/>
    </source>
</evidence>
<dbReference type="PANTHER" id="PTHR44757">
    <property type="entry name" value="DIGUANYLATE CYCLASE DGCP"/>
    <property type="match status" value="1"/>
</dbReference>
<dbReference type="InterPro" id="IPR000160">
    <property type="entry name" value="GGDEF_dom"/>
</dbReference>
<dbReference type="Pfam" id="PF00990">
    <property type="entry name" value="GGDEF"/>
    <property type="match status" value="1"/>
</dbReference>
<dbReference type="CDD" id="cd01948">
    <property type="entry name" value="EAL"/>
    <property type="match status" value="1"/>
</dbReference>
<keyword evidence="1" id="KW-1133">Transmembrane helix</keyword>
<feature type="transmembrane region" description="Helical" evidence="1">
    <location>
        <begin position="171"/>
        <end position="197"/>
    </location>
</feature>
<dbReference type="InterPro" id="IPR043128">
    <property type="entry name" value="Rev_trsase/Diguanyl_cyclase"/>
</dbReference>
<dbReference type="InterPro" id="IPR052155">
    <property type="entry name" value="Biofilm_reg_signaling"/>
</dbReference>
<dbReference type="Pfam" id="PF00563">
    <property type="entry name" value="EAL"/>
    <property type="match status" value="1"/>
</dbReference>
<name>A0ABT1C947_9HYPH</name>
<evidence type="ECO:0000313" key="5">
    <source>
        <dbReference type="Proteomes" id="UP001205906"/>
    </source>
</evidence>
<dbReference type="SUPFAM" id="SSF55073">
    <property type="entry name" value="Nucleotide cyclase"/>
    <property type="match status" value="1"/>
</dbReference>
<organism evidence="4 5">
    <name type="scientific">Mesorhizobium liriopis</name>
    <dbReference type="NCBI Taxonomy" id="2953882"/>
    <lineage>
        <taxon>Bacteria</taxon>
        <taxon>Pseudomonadati</taxon>
        <taxon>Pseudomonadota</taxon>
        <taxon>Alphaproteobacteria</taxon>
        <taxon>Hyphomicrobiales</taxon>
        <taxon>Phyllobacteriaceae</taxon>
        <taxon>Mesorhizobium</taxon>
    </lineage>
</organism>
<dbReference type="InterPro" id="IPR001633">
    <property type="entry name" value="EAL_dom"/>
</dbReference>
<evidence type="ECO:0000259" key="2">
    <source>
        <dbReference type="PROSITE" id="PS50883"/>
    </source>
</evidence>
<reference evidence="4 5" key="1">
    <citation type="submission" date="2022-06" db="EMBL/GenBank/DDBJ databases">
        <title>Mesorhizobium sp. strain RP14 Genome sequencing and assembly.</title>
        <authorList>
            <person name="Kim I."/>
        </authorList>
    </citation>
    <scope>NUCLEOTIDE SEQUENCE [LARGE SCALE GENOMIC DNA]</scope>
    <source>
        <strain evidence="5">RP14(2022)</strain>
    </source>
</reference>
<keyword evidence="1" id="KW-0472">Membrane</keyword>
<feature type="transmembrane region" description="Helical" evidence="1">
    <location>
        <begin position="20"/>
        <end position="41"/>
    </location>
</feature>
<dbReference type="RefSeq" id="WP_252820173.1">
    <property type="nucleotide sequence ID" value="NZ_JAMXQS010000007.1"/>
</dbReference>
<feature type="domain" description="GGDEF" evidence="3">
    <location>
        <begin position="231"/>
        <end position="365"/>
    </location>
</feature>
<dbReference type="NCBIfam" id="TIGR00254">
    <property type="entry name" value="GGDEF"/>
    <property type="match status" value="1"/>
</dbReference>
<evidence type="ECO:0000256" key="1">
    <source>
        <dbReference type="SAM" id="Phobius"/>
    </source>
</evidence>
<dbReference type="PROSITE" id="PS50887">
    <property type="entry name" value="GGDEF"/>
    <property type="match status" value="1"/>
</dbReference>
<keyword evidence="5" id="KW-1185">Reference proteome</keyword>
<proteinExistence type="predicted"/>
<dbReference type="Gene3D" id="3.20.20.450">
    <property type="entry name" value="EAL domain"/>
    <property type="match status" value="1"/>
</dbReference>
<accession>A0ABT1C947</accession>
<protein>
    <submittedName>
        <fullName evidence="4">Bifunctional diguanylate cyclase/phosphodiesterase</fullName>
    </submittedName>
</protein>
<evidence type="ECO:0000313" key="4">
    <source>
        <dbReference type="EMBL" id="MCO6051008.1"/>
    </source>
</evidence>
<dbReference type="SMART" id="SM00267">
    <property type="entry name" value="GGDEF"/>
    <property type="match status" value="1"/>
</dbReference>
<dbReference type="PROSITE" id="PS50883">
    <property type="entry name" value="EAL"/>
    <property type="match status" value="1"/>
</dbReference>
<comment type="caution">
    <text evidence="4">The sequence shown here is derived from an EMBL/GenBank/DDBJ whole genome shotgun (WGS) entry which is preliminary data.</text>
</comment>
<sequence>MSLPADQEPFRGFRRLRIGLMTVTVSLAIMAVACSVLAVGYQQRIIQASRYNNTFDFGQMSAELLRFQLSLAQVTAGGSGSDVSLRYGILLNRLDIITANETLDAIDHDGLIARLQSTVRRMGRLANDVPSVVEAHAAGEELRPFTRPILQFVSLSHAQAGDDVLDNQRRLWTVFAALCGVTLALVLFGAALIAFVFRQNLRLTRVLRTDALTGIANRFAFSAKLRKVAEGQRAIVIAGVDHFKSLNDTLGHEAGDRLLLALSERLKDATADAAMLARVGGDEFALLYAGPGALEMAQAASARMLAAMHEPFSLEGRSLRANITLGMSATALDGAGSSLSLFKEADIALAAGKKDARARATLFHPDMKQSFERRQKLKADLRDAIARGELFLLFQPIVNIVSGRTRGFEALLRWHHPEFGLISPVEFIPIAEEDNQIVVIGRWVIAEACKQAALWPGDIFVSVNVSARQLADSGLATHFRDCLADNAVGYRRMTVEITESTLIENDDVALGVLHELRAMGCRIALDDFGTGYASLSYLRRFPFDKLKIDKSFLHGSAMAEDRAAIIGMICALAQRLGLEVVGEGIETEEQRLILAQTGCALGQGYLFDKPLSPLDGTARLMQEATVRGGMSLPKQPARAVA</sequence>
<dbReference type="Proteomes" id="UP001205906">
    <property type="component" value="Unassembled WGS sequence"/>
</dbReference>
<dbReference type="PANTHER" id="PTHR44757:SF2">
    <property type="entry name" value="BIOFILM ARCHITECTURE MAINTENANCE PROTEIN MBAA"/>
    <property type="match status" value="1"/>
</dbReference>
<gene>
    <name evidence="4" type="ORF">NGM99_14590</name>
</gene>
<dbReference type="CDD" id="cd01949">
    <property type="entry name" value="GGDEF"/>
    <property type="match status" value="1"/>
</dbReference>